<dbReference type="NCBIfam" id="TIGR01766">
    <property type="entry name" value="IS200/IS605 family accessory protein TnpB-like domain"/>
    <property type="match status" value="1"/>
</dbReference>
<dbReference type="InterPro" id="IPR010095">
    <property type="entry name" value="Cas12f1-like_TNB"/>
</dbReference>
<comment type="similarity">
    <text evidence="2">In the N-terminal section; belongs to the transposase 2 family.</text>
</comment>
<keyword evidence="10" id="KW-1185">Reference proteome</keyword>
<dbReference type="EMBL" id="CP002278">
    <property type="protein sequence ID" value="ADP77931.1"/>
    <property type="molecule type" value="Genomic_DNA"/>
</dbReference>
<proteinExistence type="inferred from homology"/>
<keyword evidence="7" id="KW-0233">DNA recombination</keyword>
<organism evidence="9 10">
    <name type="scientific">Methanothermus fervidus (strain ATCC 43054 / DSM 2088 / JCM 10308 / V24 S)</name>
    <dbReference type="NCBI Taxonomy" id="523846"/>
    <lineage>
        <taxon>Archaea</taxon>
        <taxon>Methanobacteriati</taxon>
        <taxon>Methanobacteriota</taxon>
        <taxon>Methanomada group</taxon>
        <taxon>Methanobacteria</taxon>
        <taxon>Methanobacteriales</taxon>
        <taxon>Methanothermaceae</taxon>
        <taxon>Methanothermus</taxon>
    </lineage>
</organism>
<evidence type="ECO:0000256" key="5">
    <source>
        <dbReference type="ARBA" id="ARBA00022833"/>
    </source>
</evidence>
<dbReference type="STRING" id="523846.Mfer_1145"/>
<reference evidence="9 10" key="1">
    <citation type="journal article" date="2010" name="Stand. Genomic Sci.">
        <title>Complete genome sequence of Methanothermus fervidus type strain (V24S).</title>
        <authorList>
            <person name="Anderson I."/>
            <person name="Djao O.D."/>
            <person name="Misra M."/>
            <person name="Chertkov O."/>
            <person name="Nolan M."/>
            <person name="Lucas S."/>
            <person name="Lapidus A."/>
            <person name="Del Rio T.G."/>
            <person name="Tice H."/>
            <person name="Cheng J.F."/>
            <person name="Tapia R."/>
            <person name="Han C."/>
            <person name="Goodwin L."/>
            <person name="Pitluck S."/>
            <person name="Liolios K."/>
            <person name="Ivanova N."/>
            <person name="Mavromatis K."/>
            <person name="Mikhailova N."/>
            <person name="Pati A."/>
            <person name="Brambilla E."/>
            <person name="Chen A."/>
            <person name="Palaniappan K."/>
            <person name="Land M."/>
            <person name="Hauser L."/>
            <person name="Chang Y.J."/>
            <person name="Jeffries C.D."/>
            <person name="Sikorski J."/>
            <person name="Spring S."/>
            <person name="Rohde M."/>
            <person name="Eichinger K."/>
            <person name="Huber H."/>
            <person name="Wirth R."/>
            <person name="Goker M."/>
            <person name="Detter J.C."/>
            <person name="Woyke T."/>
            <person name="Bristow J."/>
            <person name="Eisen J.A."/>
            <person name="Markowitz V."/>
            <person name="Hugenholtz P."/>
            <person name="Klenk H.P."/>
            <person name="Kyrpides N.C."/>
        </authorList>
    </citation>
    <scope>NUCLEOTIDE SEQUENCE [LARGE SCALE GENOMIC DNA]</scope>
    <source>
        <strain evidence="10">ATCC 43054 / DSM 2088 / JCM 10308 / V24 S</strain>
    </source>
</reference>
<dbReference type="Proteomes" id="UP000002315">
    <property type="component" value="Chromosome"/>
</dbReference>
<dbReference type="Pfam" id="PF12323">
    <property type="entry name" value="HTH_OrfB_IS605"/>
    <property type="match status" value="1"/>
</dbReference>
<evidence type="ECO:0000313" key="9">
    <source>
        <dbReference type="EMBL" id="ADP77931.1"/>
    </source>
</evidence>
<dbReference type="OrthoDB" id="74325at2157"/>
<keyword evidence="4" id="KW-0479">Metal-binding</keyword>
<sequence length="375" mass="44421">MSHIYAYKFRLYPSKEQEDKLLETLEICRHVYNYFLSEINNSKEYISYYKMCKRLTQLKKEKTELKKVYAKVLQLVLYQLHSNLKALAKLKKNGKKVGRLRYKGKWFKSFIYNQSGFKIIKTGKRLDRLYLSKIGEIPIRINREIEGKIKQIIVKRYRSGKWFALVCIEKEKETKPKTGKAIGIDVGIKHFLTDSEERQIENPRFYEKTLERIKIEQRKLSRKKKGSKNYEKQRKKLAGCYEKLRNQRDDFLHKLSRFYVDNYDVICVENLTIKNMVKNHKLAKSILDASWGKFLQMLSYKAERAGKIVKKVNPRGTSKGLTYKNKLRDYISACRILLREWGSPDSLPERKPLLRTISCKDIVSGQVFSMKQEAP</sequence>
<comment type="similarity">
    <text evidence="1">In the C-terminal section; belongs to the transposase 35 family.</text>
</comment>
<name>E3GWG6_METFV</name>
<evidence type="ECO:0000313" key="10">
    <source>
        <dbReference type="Proteomes" id="UP000002315"/>
    </source>
</evidence>
<accession>E3GWG6</accession>
<evidence type="ECO:0000256" key="7">
    <source>
        <dbReference type="ARBA" id="ARBA00023172"/>
    </source>
</evidence>
<dbReference type="KEGG" id="mfv:Mfer_1145"/>
<dbReference type="GO" id="GO:0003677">
    <property type="term" value="F:DNA binding"/>
    <property type="evidence" value="ECO:0007669"/>
    <property type="project" value="UniProtKB-KW"/>
</dbReference>
<dbReference type="InterPro" id="IPR021027">
    <property type="entry name" value="Transposase_put_HTH"/>
</dbReference>
<dbReference type="Pfam" id="PF07282">
    <property type="entry name" value="Cas12f1-like_TNB"/>
    <property type="match status" value="1"/>
</dbReference>
<dbReference type="PANTHER" id="PTHR30405">
    <property type="entry name" value="TRANSPOSASE"/>
    <property type="match status" value="1"/>
</dbReference>
<evidence type="ECO:0000256" key="6">
    <source>
        <dbReference type="ARBA" id="ARBA00023125"/>
    </source>
</evidence>
<dbReference type="Pfam" id="PF01385">
    <property type="entry name" value="OrfB_IS605"/>
    <property type="match status" value="1"/>
</dbReference>
<protein>
    <submittedName>
        <fullName evidence="9">Cyclic nucleotide-binding protein</fullName>
    </submittedName>
</protein>
<dbReference type="HOGENOM" id="CLU_032903_0_1_2"/>
<dbReference type="InterPro" id="IPR000595">
    <property type="entry name" value="cNMP-bd_dom"/>
</dbReference>
<evidence type="ECO:0000256" key="4">
    <source>
        <dbReference type="ARBA" id="ARBA00022723"/>
    </source>
</evidence>
<evidence type="ECO:0000259" key="8">
    <source>
        <dbReference type="PROSITE" id="PS50042"/>
    </source>
</evidence>
<dbReference type="AlphaFoldDB" id="E3GWG6"/>
<evidence type="ECO:0000256" key="1">
    <source>
        <dbReference type="ARBA" id="ARBA00008761"/>
    </source>
</evidence>
<dbReference type="NCBIfam" id="NF040570">
    <property type="entry name" value="guided_TnpB"/>
    <property type="match status" value="1"/>
</dbReference>
<dbReference type="GO" id="GO:0006310">
    <property type="term" value="P:DNA recombination"/>
    <property type="evidence" value="ECO:0007669"/>
    <property type="project" value="UniProtKB-KW"/>
</dbReference>
<evidence type="ECO:0000256" key="2">
    <source>
        <dbReference type="ARBA" id="ARBA00011044"/>
    </source>
</evidence>
<keyword evidence="3" id="KW-0815">Transposition</keyword>
<feature type="domain" description="Cyclic nucleotide-binding" evidence="8">
    <location>
        <begin position="112"/>
        <end position="178"/>
    </location>
</feature>
<dbReference type="GO" id="GO:0046872">
    <property type="term" value="F:metal ion binding"/>
    <property type="evidence" value="ECO:0007669"/>
    <property type="project" value="UniProtKB-KW"/>
</dbReference>
<dbReference type="PROSITE" id="PS50042">
    <property type="entry name" value="CNMP_BINDING_3"/>
    <property type="match status" value="1"/>
</dbReference>
<keyword evidence="5" id="KW-0862">Zinc</keyword>
<gene>
    <name evidence="9" type="ordered locus">Mfer_1145</name>
</gene>
<evidence type="ECO:0000256" key="3">
    <source>
        <dbReference type="ARBA" id="ARBA00022578"/>
    </source>
</evidence>
<dbReference type="InterPro" id="IPR051399">
    <property type="entry name" value="RNA-guided_DNA_endo/Transpos"/>
</dbReference>
<dbReference type="GO" id="GO:0032196">
    <property type="term" value="P:transposition"/>
    <property type="evidence" value="ECO:0007669"/>
    <property type="project" value="UniProtKB-KW"/>
</dbReference>
<dbReference type="InterPro" id="IPR001959">
    <property type="entry name" value="Transposase"/>
</dbReference>
<dbReference type="PANTHER" id="PTHR30405:SF11">
    <property type="entry name" value="RNA-GUIDED DNA ENDONUCLEASE RV2885C-RELATED"/>
    <property type="match status" value="1"/>
</dbReference>
<keyword evidence="6" id="KW-0238">DNA-binding</keyword>